<evidence type="ECO:0000313" key="1">
    <source>
        <dbReference type="EMBL" id="RFN62299.1"/>
    </source>
</evidence>
<comment type="caution">
    <text evidence="1">The sequence shown here is derived from an EMBL/GenBank/DDBJ whole genome shotgun (WGS) entry which is preliminary data.</text>
</comment>
<protein>
    <submittedName>
        <fullName evidence="1">DUF3800 domain-containing protein</fullName>
    </submittedName>
</protein>
<accession>A0A346JU78</accession>
<dbReference type="Pfam" id="PF12686">
    <property type="entry name" value="DUF3800"/>
    <property type="match status" value="1"/>
</dbReference>
<reference evidence="1" key="1">
    <citation type="submission" date="2018-08" db="EMBL/GenBank/DDBJ databases">
        <title>Antagonistic pleiotropy in the bifunctional surface protein FadL/P1 during adaptation of Haemophilus influenzae to chronic lung infection associated with COPD.</title>
        <authorList>
            <person name="Moleres J."/>
            <person name="Ehrlich R."/>
        </authorList>
    </citation>
    <scope>NUCLEOTIDE SEQUENCE [LARGE SCALE GENOMIC DNA]</scope>
    <source>
        <strain evidence="1">P668-6062</strain>
    </source>
</reference>
<organism evidence="1">
    <name type="scientific">Haemophilus influenzae</name>
    <dbReference type="NCBI Taxonomy" id="727"/>
    <lineage>
        <taxon>Bacteria</taxon>
        <taxon>Pseudomonadati</taxon>
        <taxon>Pseudomonadota</taxon>
        <taxon>Gammaproteobacteria</taxon>
        <taxon>Pasteurellales</taxon>
        <taxon>Pasteurellaceae</taxon>
        <taxon>Haemophilus</taxon>
    </lineage>
</organism>
<gene>
    <name evidence="1" type="ORF">CH627_09990</name>
</gene>
<dbReference type="EMBL" id="QVJI01000029">
    <property type="protein sequence ID" value="RFN62299.1"/>
    <property type="molecule type" value="Genomic_DNA"/>
</dbReference>
<proteinExistence type="predicted"/>
<sequence length="306" mass="35700">MLCLLLIPGPDHFRLGFRVFGIKIMSKTYIVYLDEFGHIGPYLSSTHPKHNTHPAFGLGGFVLPINAVRPFSSFFFELKLKLFENFDIKQAKEKARSKGERFQLSTWEKKGSKQYSVINLKKYKQLIVESTSRIINRITSKGGFLFYVGEAKFRNPEQHNPQEVYKSSLTEIIKRLDDEFHSEEAHFLIFMDDSEGSADLVKRSIYEMHQNGRYQLIEAPMQVDSELYQTIQCADWLCAIYGKIAYYQIEPEAKPDYELFVRYFGDKIARAQKRSNVRNNLPKPASKEKLLKLKDKFDNRCCKYSK</sequence>
<dbReference type="InterPro" id="IPR024524">
    <property type="entry name" value="DUF3800"/>
</dbReference>
<name>A0A346JU78_HAEIF</name>
<dbReference type="AlphaFoldDB" id="A0A346JU78"/>